<dbReference type="Proteomes" id="UP000439591">
    <property type="component" value="Unassembled WGS sequence"/>
</dbReference>
<evidence type="ECO:0000256" key="3">
    <source>
        <dbReference type="ARBA" id="ARBA00022723"/>
    </source>
</evidence>
<evidence type="ECO:0000256" key="5">
    <source>
        <dbReference type="ARBA" id="ARBA00023014"/>
    </source>
</evidence>
<sequence length="106" mass="11083">MASITFVEHDGTSHVVGIEEGKTLMQLAMDNSVPGIDADCGGSCACGTCHIIVAPEWLSVAGSASSDEILMLDMTPEKVDSSRLSCQVTATEGMDGMVVSLPEFQM</sequence>
<evidence type="ECO:0000256" key="4">
    <source>
        <dbReference type="ARBA" id="ARBA00023004"/>
    </source>
</evidence>
<dbReference type="GO" id="GO:0009055">
    <property type="term" value="F:electron transfer activity"/>
    <property type="evidence" value="ECO:0007669"/>
    <property type="project" value="TreeGrafter"/>
</dbReference>
<dbReference type="PANTHER" id="PTHR23426:SF65">
    <property type="entry name" value="FERREDOXIN-2, MITOCHONDRIAL"/>
    <property type="match status" value="1"/>
</dbReference>
<dbReference type="RefSeq" id="WP_159266932.1">
    <property type="nucleotide sequence ID" value="NZ_CACSIK010000001.1"/>
</dbReference>
<dbReference type="GO" id="GO:0046872">
    <property type="term" value="F:metal ion binding"/>
    <property type="evidence" value="ECO:0007669"/>
    <property type="project" value="UniProtKB-KW"/>
</dbReference>
<evidence type="ECO:0000256" key="1">
    <source>
        <dbReference type="ARBA" id="ARBA00010914"/>
    </source>
</evidence>
<proteinExistence type="inferred from homology"/>
<evidence type="ECO:0000313" key="10">
    <source>
        <dbReference type="Proteomes" id="UP000435877"/>
    </source>
</evidence>
<dbReference type="PROSITE" id="PS51085">
    <property type="entry name" value="2FE2S_FER_2"/>
    <property type="match status" value="1"/>
</dbReference>
<dbReference type="AlphaFoldDB" id="A0A5S9N8I3"/>
<evidence type="ECO:0000256" key="6">
    <source>
        <dbReference type="ARBA" id="ARBA00034078"/>
    </source>
</evidence>
<evidence type="ECO:0000256" key="2">
    <source>
        <dbReference type="ARBA" id="ARBA00022714"/>
    </source>
</evidence>
<evidence type="ECO:0000313" key="9">
    <source>
        <dbReference type="EMBL" id="CAA0085650.1"/>
    </source>
</evidence>
<accession>A0A5S9N8I3</accession>
<dbReference type="InterPro" id="IPR001041">
    <property type="entry name" value="2Fe-2S_ferredoxin-type"/>
</dbReference>
<dbReference type="GO" id="GO:0140647">
    <property type="term" value="P:P450-containing electron transport chain"/>
    <property type="evidence" value="ECO:0007669"/>
    <property type="project" value="InterPro"/>
</dbReference>
<evidence type="ECO:0000313" key="8">
    <source>
        <dbReference type="EMBL" id="CAA0080588.1"/>
    </source>
</evidence>
<protein>
    <submittedName>
        <fullName evidence="9">Ferredoxin-6</fullName>
    </submittedName>
</protein>
<name>A0A5S9N8I3_9GAMM</name>
<dbReference type="CDD" id="cd00207">
    <property type="entry name" value="fer2"/>
    <property type="match status" value="1"/>
</dbReference>
<keyword evidence="4" id="KW-0408">Iron</keyword>
<dbReference type="InterPro" id="IPR001055">
    <property type="entry name" value="Adrenodoxin-like"/>
</dbReference>
<dbReference type="SUPFAM" id="SSF54292">
    <property type="entry name" value="2Fe-2S ferredoxin-like"/>
    <property type="match status" value="1"/>
</dbReference>
<dbReference type="OrthoDB" id="9799640at2"/>
<keyword evidence="2" id="KW-0001">2Fe-2S</keyword>
<comment type="similarity">
    <text evidence="1">Belongs to the adrenodoxin/putidaredoxin family.</text>
</comment>
<dbReference type="Proteomes" id="UP000435877">
    <property type="component" value="Unassembled WGS sequence"/>
</dbReference>
<keyword evidence="3" id="KW-0479">Metal-binding</keyword>
<evidence type="ECO:0000313" key="11">
    <source>
        <dbReference type="Proteomes" id="UP000439591"/>
    </source>
</evidence>
<reference evidence="10 11" key="1">
    <citation type="submission" date="2019-11" db="EMBL/GenBank/DDBJ databases">
        <authorList>
            <person name="Holert J."/>
        </authorList>
    </citation>
    <scope>NUCLEOTIDE SEQUENCE [LARGE SCALE GENOMIC DNA]</scope>
    <source>
        <strain evidence="9">BC3_2A</strain>
        <strain evidence="8">SB11_1A</strain>
    </source>
</reference>
<dbReference type="PRINTS" id="PR00355">
    <property type="entry name" value="ADRENODOXIN"/>
</dbReference>
<dbReference type="PANTHER" id="PTHR23426">
    <property type="entry name" value="FERREDOXIN/ADRENODOXIN"/>
    <property type="match status" value="1"/>
</dbReference>
<keyword evidence="5" id="KW-0411">Iron-sulfur</keyword>
<keyword evidence="10" id="KW-1185">Reference proteome</keyword>
<gene>
    <name evidence="9" type="primary">fdxE_1</name>
    <name evidence="8" type="ORF">IHBHHGIJ_00220</name>
    <name evidence="9" type="ORF">KFEGEMFD_00929</name>
</gene>
<dbReference type="Gene3D" id="3.10.20.30">
    <property type="match status" value="1"/>
</dbReference>
<organism evidence="9 11">
    <name type="scientific">Zhongshania aliphaticivorans</name>
    <dbReference type="NCBI Taxonomy" id="1470434"/>
    <lineage>
        <taxon>Bacteria</taxon>
        <taxon>Pseudomonadati</taxon>
        <taxon>Pseudomonadota</taxon>
        <taxon>Gammaproteobacteria</taxon>
        <taxon>Cellvibrionales</taxon>
        <taxon>Spongiibacteraceae</taxon>
        <taxon>Zhongshania</taxon>
    </lineage>
</organism>
<dbReference type="InterPro" id="IPR012675">
    <property type="entry name" value="Beta-grasp_dom_sf"/>
</dbReference>
<dbReference type="Pfam" id="PF00111">
    <property type="entry name" value="Fer2"/>
    <property type="match status" value="1"/>
</dbReference>
<feature type="domain" description="2Fe-2S ferredoxin-type" evidence="7">
    <location>
        <begin position="2"/>
        <end position="105"/>
    </location>
</feature>
<evidence type="ECO:0000259" key="7">
    <source>
        <dbReference type="PROSITE" id="PS51085"/>
    </source>
</evidence>
<comment type="cofactor">
    <cofactor evidence="6">
        <name>[2Fe-2S] cluster</name>
        <dbReference type="ChEBI" id="CHEBI:190135"/>
    </cofactor>
</comment>
<dbReference type="EMBL" id="CACSIK010000001">
    <property type="protein sequence ID" value="CAA0080588.1"/>
    <property type="molecule type" value="Genomic_DNA"/>
</dbReference>
<dbReference type="GO" id="GO:0051537">
    <property type="term" value="F:2 iron, 2 sulfur cluster binding"/>
    <property type="evidence" value="ECO:0007669"/>
    <property type="project" value="UniProtKB-KW"/>
</dbReference>
<dbReference type="InterPro" id="IPR036010">
    <property type="entry name" value="2Fe-2S_ferredoxin-like_sf"/>
</dbReference>
<dbReference type="EMBL" id="CACSIM010000001">
    <property type="protein sequence ID" value="CAA0085650.1"/>
    <property type="molecule type" value="Genomic_DNA"/>
</dbReference>